<gene>
    <name evidence="2" type="ORF">BMR1_01G00800</name>
</gene>
<dbReference type="KEGG" id="bmic:BMR1_01G00800"/>
<evidence type="ECO:0000313" key="3">
    <source>
        <dbReference type="Proteomes" id="UP000002899"/>
    </source>
</evidence>
<reference evidence="2 3" key="1">
    <citation type="journal article" date="2012" name="Nucleic Acids Res.">
        <title>Sequencing of the smallest Apicomplexan genome from the human pathogen Babesia microti.</title>
        <authorList>
            <person name="Cornillot E."/>
            <person name="Hadj-Kaddour K."/>
            <person name="Dassouli A."/>
            <person name="Noel B."/>
            <person name="Ranwez V."/>
            <person name="Vacherie B."/>
            <person name="Augagneur Y."/>
            <person name="Bres V."/>
            <person name="Duclos A."/>
            <person name="Randazzo S."/>
            <person name="Carcy B."/>
            <person name="Debierre-Grockiego F."/>
            <person name="Delbecq S."/>
            <person name="Moubri-Menage K."/>
            <person name="Shams-Eldin H."/>
            <person name="Usmani-Brown S."/>
            <person name="Bringaud F."/>
            <person name="Wincker P."/>
            <person name="Vivares C.P."/>
            <person name="Schwarz R.T."/>
            <person name="Schetters T.P."/>
            <person name="Krause P.J."/>
            <person name="Gorenflot A."/>
            <person name="Berry V."/>
            <person name="Barbe V."/>
            <person name="Ben Mamoun C."/>
        </authorList>
    </citation>
    <scope>NUCLEOTIDE SEQUENCE [LARGE SCALE GENOMIC DNA]</scope>
    <source>
        <strain evidence="2 3">RI</strain>
    </source>
</reference>
<dbReference type="VEuPathDB" id="PiroplasmaDB:BMR1_01G00800"/>
<organism evidence="2 3">
    <name type="scientific">Babesia microti (strain RI)</name>
    <dbReference type="NCBI Taxonomy" id="1133968"/>
    <lineage>
        <taxon>Eukaryota</taxon>
        <taxon>Sar</taxon>
        <taxon>Alveolata</taxon>
        <taxon>Apicomplexa</taxon>
        <taxon>Aconoidasida</taxon>
        <taxon>Piroplasmida</taxon>
        <taxon>Babesiidae</taxon>
        <taxon>Babesia</taxon>
    </lineage>
</organism>
<dbReference type="AlphaFoldDB" id="I7I7T8"/>
<feature type="compositionally biased region" description="Polar residues" evidence="1">
    <location>
        <begin position="30"/>
        <end position="50"/>
    </location>
</feature>
<accession>I7I7T8</accession>
<dbReference type="GeneID" id="24423235"/>
<evidence type="ECO:0000313" key="2">
    <source>
        <dbReference type="EMBL" id="CCF72623.1"/>
    </source>
</evidence>
<feature type="region of interest" description="Disordered" evidence="1">
    <location>
        <begin position="1"/>
        <end position="50"/>
    </location>
</feature>
<keyword evidence="3" id="KW-1185">Reference proteome</keyword>
<dbReference type="EMBL" id="FO082871">
    <property type="protein sequence ID" value="CCF72623.1"/>
    <property type="molecule type" value="Genomic_DNA"/>
</dbReference>
<reference evidence="2 3" key="2">
    <citation type="journal article" date="2013" name="PLoS ONE">
        <title>Whole genome mapping and re-organization of the nuclear and mitochondrial genomes of Babesia microti isolates.</title>
        <authorList>
            <person name="Cornillot E."/>
            <person name="Dassouli A."/>
            <person name="Garg A."/>
            <person name="Pachikara N."/>
            <person name="Randazzo S."/>
            <person name="Depoix D."/>
            <person name="Carcy B."/>
            <person name="Delbecq S."/>
            <person name="Frutos R."/>
            <person name="Silva J.C."/>
            <person name="Sutton R."/>
            <person name="Krause P.J."/>
            <person name="Mamoun C.B."/>
        </authorList>
    </citation>
    <scope>NUCLEOTIDE SEQUENCE [LARGE SCALE GENOMIC DNA]</scope>
    <source>
        <strain evidence="2 3">RI</strain>
    </source>
</reference>
<reference evidence="2 3" key="3">
    <citation type="journal article" date="2016" name="Sci. Rep.">
        <title>Genome-wide diversity and gene expression profiling of Babesia microti isolates identify polymorphic genes that mediate host-pathogen interactions.</title>
        <authorList>
            <person name="Silva J.C."/>
            <person name="Cornillot E."/>
            <person name="McCracken C."/>
            <person name="Usmani-Brown S."/>
            <person name="Dwivedi A."/>
            <person name="Ifeonu O.O."/>
            <person name="Crabtree J."/>
            <person name="Gotia H.T."/>
            <person name="Virji A.Z."/>
            <person name="Reynes C."/>
            <person name="Colinge J."/>
            <person name="Kumar V."/>
            <person name="Lawres L."/>
            <person name="Pazzi J.E."/>
            <person name="Pablo J.V."/>
            <person name="Hung C."/>
            <person name="Brancato J."/>
            <person name="Kumari P."/>
            <person name="Orvis J."/>
            <person name="Tretina K."/>
            <person name="Chibucos M."/>
            <person name="Ott S."/>
            <person name="Sadzewicz L."/>
            <person name="Sengamalay N."/>
            <person name="Shetty A.C."/>
            <person name="Su Q."/>
            <person name="Tallon L."/>
            <person name="Fraser C.M."/>
            <person name="Frutos R."/>
            <person name="Molina D.M."/>
            <person name="Krause P.J."/>
            <person name="Ben Mamoun C."/>
        </authorList>
    </citation>
    <scope>NUCLEOTIDE SEQUENCE [LARGE SCALE GENOMIC DNA]</scope>
    <source>
        <strain evidence="2 3">RI</strain>
    </source>
</reference>
<feature type="compositionally biased region" description="Polar residues" evidence="1">
    <location>
        <begin position="1"/>
        <end position="17"/>
    </location>
</feature>
<dbReference type="Proteomes" id="UP000002899">
    <property type="component" value="Chromosome I"/>
</dbReference>
<dbReference type="RefSeq" id="XP_012647232.1">
    <property type="nucleotide sequence ID" value="XM_012791778.1"/>
</dbReference>
<name>I7I7T8_BABMR</name>
<proteinExistence type="predicted"/>
<evidence type="ECO:0000256" key="1">
    <source>
        <dbReference type="SAM" id="MobiDB-lite"/>
    </source>
</evidence>
<feature type="region of interest" description="Disordered" evidence="1">
    <location>
        <begin position="214"/>
        <end position="239"/>
    </location>
</feature>
<sequence length="272" mass="29936">MSNDTHGYDSNQSSDSLAETLLQKGDSEVSEATLSLNSTSGEISTLTSNTQLDNSDDEITLHKQSDKELYNIYDKCANKGSVPAEVMLSDFEAEKESNPTVNLSFDDSEVSDDDYTRNRCIQAYGISEGSDAEDNWLQPIISKGQISQKTKKSGLFYSINKFIAPTFSINNLHMLNNELLSYITTKSTAPSRAKKQESSSSWESLVNVLLAQNSKGKESDKKKAINTKRPNKSKAKNNTVESVLTNNFAVPSSMCGVFNTMFNSSSNKGRIQ</sequence>
<feature type="compositionally biased region" description="Basic residues" evidence="1">
    <location>
        <begin position="224"/>
        <end position="235"/>
    </location>
</feature>
<protein>
    <submittedName>
        <fullName evidence="2">Uncharacterized protein</fullName>
    </submittedName>
</protein>